<dbReference type="eggNOG" id="COG0659">
    <property type="taxonomic scope" value="Bacteria"/>
</dbReference>
<feature type="domain" description="STAS" evidence="6">
    <location>
        <begin position="497"/>
        <end position="609"/>
    </location>
</feature>
<dbReference type="GO" id="GO:0055085">
    <property type="term" value="P:transmembrane transport"/>
    <property type="evidence" value="ECO:0007669"/>
    <property type="project" value="InterPro"/>
</dbReference>
<dbReference type="InterPro" id="IPR036513">
    <property type="entry name" value="STAS_dom_sf"/>
</dbReference>
<dbReference type="InterPro" id="IPR002645">
    <property type="entry name" value="STAS_dom"/>
</dbReference>
<dbReference type="AlphaFoldDB" id="I0WJQ9"/>
<keyword evidence="2 5" id="KW-0812">Transmembrane</keyword>
<evidence type="ECO:0000259" key="6">
    <source>
        <dbReference type="PROSITE" id="PS50801"/>
    </source>
</evidence>
<sequence length="617" mass="66065">MKNIFSNLKGDLFGGITAGIVALPLALAFGVQSGLGAAAGLYGAIFIGMLAAIFGGTASQISGPTAPMTVISTVLVAEIVRMNNGELDKALPTILFVFLLAGIFQVLLGILKVGSYIKYIPYPVVSGFMTGIGVIILITQIFPTFGYNPTLDSQLLAKYKPLAEESLLNKILADEASEGILVIEDFEETIARASNISEAEVLKESKTLISTETGGVVGSIKYASNALRNINWLEFLLTLGTVFIIYGFKRITKLIPSTLVALVVITGLVQILGWNALTIADKSPIPSGFPLPKLSIFYGVDLGLVMPYIVTAITLAGLGAIDSLLTSVVADNITKTKHNSNRELVGQGIGNSIAALFGGIPGAGATIRTVVNIQSGGKTRLSGVVHGLLLLMVLLILGPIASKIPLSVLAGILITVGIGVMDYRGLKALGKMPKSDAIVIIVVLLLTVFLDLITAVAVGLILASIIFMKKMSDVTARQSSIKTLGNIPREDIWKDEIDFPNNLKEEVYIKHIDGPLFFGYTADFSILAQQIPETATHVVIRMDKVPYMDQSGLYAFEESILQLQQKNIEVLLVGVQEQPLFRLQTINLVPTRIPAHLLFETFADSLGYIKAYVKNIH</sequence>
<evidence type="ECO:0000256" key="5">
    <source>
        <dbReference type="SAM" id="Phobius"/>
    </source>
</evidence>
<dbReference type="Pfam" id="PF00916">
    <property type="entry name" value="Sulfate_transp"/>
    <property type="match status" value="2"/>
</dbReference>
<dbReference type="PATRIC" id="fig|946077.3.peg.274"/>
<reference evidence="7 8" key="1">
    <citation type="journal article" date="2012" name="J. Bacteriol.">
        <title>Genome Sequence of the Halotolerant Bacterium Imtechella halotolerans K1T.</title>
        <authorList>
            <person name="Kumar S."/>
            <person name="Vikram S."/>
            <person name="Subramanian S."/>
            <person name="Raghava G.P."/>
            <person name="Pinnaka A.K."/>
        </authorList>
    </citation>
    <scope>NUCLEOTIDE SEQUENCE [LARGE SCALE GENOMIC DNA]</scope>
    <source>
        <strain evidence="7 8">K1</strain>
    </source>
</reference>
<keyword evidence="4 5" id="KW-0472">Membrane</keyword>
<dbReference type="RefSeq" id="WP_008236614.1">
    <property type="nucleotide sequence ID" value="NZ_AJJU01000002.1"/>
</dbReference>
<dbReference type="OrthoDB" id="9771198at2"/>
<dbReference type="SUPFAM" id="SSF52091">
    <property type="entry name" value="SpoIIaa-like"/>
    <property type="match status" value="1"/>
</dbReference>
<keyword evidence="3 5" id="KW-1133">Transmembrane helix</keyword>
<keyword evidence="8" id="KW-1185">Reference proteome</keyword>
<feature type="transmembrane region" description="Helical" evidence="5">
    <location>
        <begin position="381"/>
        <end position="400"/>
    </location>
</feature>
<protein>
    <submittedName>
        <fullName evidence="7">Sulfate transporter</fullName>
    </submittedName>
</protein>
<dbReference type="EMBL" id="AJJU01000002">
    <property type="protein sequence ID" value="EID76625.1"/>
    <property type="molecule type" value="Genomic_DNA"/>
</dbReference>
<dbReference type="PROSITE" id="PS50801">
    <property type="entry name" value="STAS"/>
    <property type="match status" value="1"/>
</dbReference>
<proteinExistence type="predicted"/>
<feature type="transmembrane region" description="Helical" evidence="5">
    <location>
        <begin position="122"/>
        <end position="142"/>
    </location>
</feature>
<comment type="subcellular location">
    <subcellularLocation>
        <location evidence="1">Membrane</location>
        <topology evidence="1">Multi-pass membrane protein</topology>
    </subcellularLocation>
</comment>
<name>I0WJQ9_9FLAO</name>
<feature type="transmembrane region" description="Helical" evidence="5">
    <location>
        <begin position="35"/>
        <end position="54"/>
    </location>
</feature>
<comment type="caution">
    <text evidence="7">The sequence shown here is derived from an EMBL/GenBank/DDBJ whole genome shotgun (WGS) entry which is preliminary data.</text>
</comment>
<feature type="transmembrane region" description="Helical" evidence="5">
    <location>
        <begin position="230"/>
        <end position="248"/>
    </location>
</feature>
<feature type="transmembrane region" description="Helical" evidence="5">
    <location>
        <begin position="90"/>
        <end position="110"/>
    </location>
</feature>
<dbReference type="Proteomes" id="UP000005938">
    <property type="component" value="Unassembled WGS sequence"/>
</dbReference>
<evidence type="ECO:0000313" key="7">
    <source>
        <dbReference type="EMBL" id="EID76625.1"/>
    </source>
</evidence>
<feature type="transmembrane region" description="Helical" evidence="5">
    <location>
        <begin position="12"/>
        <end position="29"/>
    </location>
</feature>
<dbReference type="PANTHER" id="PTHR11814">
    <property type="entry name" value="SULFATE TRANSPORTER"/>
    <property type="match status" value="1"/>
</dbReference>
<feature type="transmembrane region" description="Helical" evidence="5">
    <location>
        <begin position="296"/>
        <end position="318"/>
    </location>
</feature>
<feature type="transmembrane region" description="Helical" evidence="5">
    <location>
        <begin position="66"/>
        <end position="84"/>
    </location>
</feature>
<dbReference type="Pfam" id="PF01740">
    <property type="entry name" value="STAS"/>
    <property type="match status" value="1"/>
</dbReference>
<evidence type="ECO:0000256" key="2">
    <source>
        <dbReference type="ARBA" id="ARBA00022692"/>
    </source>
</evidence>
<organism evidence="7 8">
    <name type="scientific">Imtechella halotolerans K1</name>
    <dbReference type="NCBI Taxonomy" id="946077"/>
    <lineage>
        <taxon>Bacteria</taxon>
        <taxon>Pseudomonadati</taxon>
        <taxon>Bacteroidota</taxon>
        <taxon>Flavobacteriia</taxon>
        <taxon>Flavobacteriales</taxon>
        <taxon>Flavobacteriaceae</taxon>
        <taxon>Imtechella</taxon>
    </lineage>
</organism>
<feature type="transmembrane region" description="Helical" evidence="5">
    <location>
        <begin position="406"/>
        <end position="426"/>
    </location>
</feature>
<dbReference type="InterPro" id="IPR001902">
    <property type="entry name" value="SLC26A/SulP_fam"/>
</dbReference>
<evidence type="ECO:0000313" key="8">
    <source>
        <dbReference type="Proteomes" id="UP000005938"/>
    </source>
</evidence>
<evidence type="ECO:0000256" key="3">
    <source>
        <dbReference type="ARBA" id="ARBA00022989"/>
    </source>
</evidence>
<accession>I0WJQ9</accession>
<feature type="transmembrane region" description="Helical" evidence="5">
    <location>
        <begin position="255"/>
        <end position="276"/>
    </location>
</feature>
<feature type="transmembrane region" description="Helical" evidence="5">
    <location>
        <begin position="438"/>
        <end position="468"/>
    </location>
</feature>
<dbReference type="GO" id="GO:0016020">
    <property type="term" value="C:membrane"/>
    <property type="evidence" value="ECO:0007669"/>
    <property type="project" value="UniProtKB-SubCell"/>
</dbReference>
<evidence type="ECO:0000256" key="4">
    <source>
        <dbReference type="ARBA" id="ARBA00023136"/>
    </source>
</evidence>
<dbReference type="CDD" id="cd07042">
    <property type="entry name" value="STAS_SulP_like_sulfate_transporter"/>
    <property type="match status" value="1"/>
</dbReference>
<gene>
    <name evidence="7" type="ORF">W5A_01340</name>
</gene>
<evidence type="ECO:0000256" key="1">
    <source>
        <dbReference type="ARBA" id="ARBA00004141"/>
    </source>
</evidence>
<dbReference type="InterPro" id="IPR011547">
    <property type="entry name" value="SLC26A/SulP_dom"/>
</dbReference>
<dbReference type="Gene3D" id="3.30.750.24">
    <property type="entry name" value="STAS domain"/>
    <property type="match status" value="1"/>
</dbReference>
<dbReference type="STRING" id="946077.W5A_01340"/>